<accession>A0AAE1X691</accession>
<reference evidence="1" key="2">
    <citation type="journal article" date="2024" name="Plant">
        <title>Genomic evolution and insights into agronomic trait innovations of Sesamum species.</title>
        <authorList>
            <person name="Miao H."/>
            <person name="Wang L."/>
            <person name="Qu L."/>
            <person name="Liu H."/>
            <person name="Sun Y."/>
            <person name="Le M."/>
            <person name="Wang Q."/>
            <person name="Wei S."/>
            <person name="Zheng Y."/>
            <person name="Lin W."/>
            <person name="Duan Y."/>
            <person name="Cao H."/>
            <person name="Xiong S."/>
            <person name="Wang X."/>
            <person name="Wei L."/>
            <person name="Li C."/>
            <person name="Ma Q."/>
            <person name="Ju M."/>
            <person name="Zhao R."/>
            <person name="Li G."/>
            <person name="Mu C."/>
            <person name="Tian Q."/>
            <person name="Mei H."/>
            <person name="Zhang T."/>
            <person name="Gao T."/>
            <person name="Zhang H."/>
        </authorList>
    </citation>
    <scope>NUCLEOTIDE SEQUENCE</scope>
    <source>
        <tissue evidence="1">Leaf</tissue>
    </source>
</reference>
<name>A0AAE1X691_9LAMI</name>
<reference evidence="1" key="1">
    <citation type="submission" date="2020-06" db="EMBL/GenBank/DDBJ databases">
        <authorList>
            <person name="Li T."/>
            <person name="Hu X."/>
            <person name="Zhang T."/>
            <person name="Song X."/>
            <person name="Zhang H."/>
            <person name="Dai N."/>
            <person name="Sheng W."/>
            <person name="Hou X."/>
            <person name="Wei L."/>
        </authorList>
    </citation>
    <scope>NUCLEOTIDE SEQUENCE</scope>
    <source>
        <strain evidence="1">K16</strain>
        <tissue evidence="1">Leaf</tissue>
    </source>
</reference>
<dbReference type="Proteomes" id="UP001289374">
    <property type="component" value="Unassembled WGS sequence"/>
</dbReference>
<gene>
    <name evidence="1" type="ORF">Sango_0613900</name>
</gene>
<dbReference type="InterPro" id="IPR025886">
    <property type="entry name" value="PP2-like"/>
</dbReference>
<dbReference type="AlphaFoldDB" id="A0AAE1X691"/>
<comment type="caution">
    <text evidence="1">The sequence shown here is derived from an EMBL/GenBank/DDBJ whole genome shotgun (WGS) entry which is preliminary data.</text>
</comment>
<protein>
    <submittedName>
        <fullName evidence="1">Uncharacterized protein</fullName>
    </submittedName>
</protein>
<dbReference type="EMBL" id="JACGWL010000003">
    <property type="protein sequence ID" value="KAK4406074.1"/>
    <property type="molecule type" value="Genomic_DNA"/>
</dbReference>
<dbReference type="Pfam" id="PF14299">
    <property type="entry name" value="PP2"/>
    <property type="match status" value="1"/>
</dbReference>
<dbReference type="PANTHER" id="PTHR32278:SF130">
    <property type="entry name" value="F-BOX DOMAIN-CONTAINING PROTEIN"/>
    <property type="match status" value="1"/>
</dbReference>
<proteinExistence type="predicted"/>
<sequence>MTGKKCCMVGARDLKILLADSPQNWKWRFDADSRFSEVAELRSVLRLDIQAKINAQMLQPRTLEMQLNEPGAYLQLVKDTKGGNVVGRADGWTEVEMGNFYVGKGDDGEVEARLLEFRR</sequence>
<evidence type="ECO:0000313" key="1">
    <source>
        <dbReference type="EMBL" id="KAK4406074.1"/>
    </source>
</evidence>
<keyword evidence="2" id="KW-1185">Reference proteome</keyword>
<organism evidence="1 2">
    <name type="scientific">Sesamum angolense</name>
    <dbReference type="NCBI Taxonomy" id="2727404"/>
    <lineage>
        <taxon>Eukaryota</taxon>
        <taxon>Viridiplantae</taxon>
        <taxon>Streptophyta</taxon>
        <taxon>Embryophyta</taxon>
        <taxon>Tracheophyta</taxon>
        <taxon>Spermatophyta</taxon>
        <taxon>Magnoliopsida</taxon>
        <taxon>eudicotyledons</taxon>
        <taxon>Gunneridae</taxon>
        <taxon>Pentapetalae</taxon>
        <taxon>asterids</taxon>
        <taxon>lamiids</taxon>
        <taxon>Lamiales</taxon>
        <taxon>Pedaliaceae</taxon>
        <taxon>Sesamum</taxon>
    </lineage>
</organism>
<dbReference type="PANTHER" id="PTHR32278">
    <property type="entry name" value="F-BOX DOMAIN-CONTAINING PROTEIN"/>
    <property type="match status" value="1"/>
</dbReference>
<evidence type="ECO:0000313" key="2">
    <source>
        <dbReference type="Proteomes" id="UP001289374"/>
    </source>
</evidence>